<dbReference type="PANTHER" id="PTHR22946:SF9">
    <property type="entry name" value="POLYKETIDE TRANSFERASE AF380"/>
    <property type="match status" value="1"/>
</dbReference>
<dbReference type="RefSeq" id="WP_099962466.1">
    <property type="nucleotide sequence ID" value="NZ_JACKST010000095.1"/>
</dbReference>
<proteinExistence type="inferred from homology"/>
<dbReference type="GO" id="GO:0052689">
    <property type="term" value="F:carboxylic ester hydrolase activity"/>
    <property type="evidence" value="ECO:0007669"/>
    <property type="project" value="UniProtKB-ARBA"/>
</dbReference>
<dbReference type="InterPro" id="IPR029058">
    <property type="entry name" value="AB_hydrolase_fold"/>
</dbReference>
<feature type="compositionally biased region" description="Pro residues" evidence="3">
    <location>
        <begin position="167"/>
        <end position="179"/>
    </location>
</feature>
<evidence type="ECO:0000256" key="1">
    <source>
        <dbReference type="ARBA" id="ARBA00008645"/>
    </source>
</evidence>
<dbReference type="Proteomes" id="UP000254291">
    <property type="component" value="Unassembled WGS sequence"/>
</dbReference>
<feature type="domain" description="Xaa-Pro dipeptidyl-peptidase C-terminal" evidence="5">
    <location>
        <begin position="595"/>
        <end position="799"/>
    </location>
</feature>
<evidence type="ECO:0000256" key="2">
    <source>
        <dbReference type="ARBA" id="ARBA00022801"/>
    </source>
</evidence>
<reference evidence="6 7" key="1">
    <citation type="submission" date="2018-06" db="EMBL/GenBank/DDBJ databases">
        <authorList>
            <consortium name="Pathogen Informatics"/>
            <person name="Doyle S."/>
        </authorList>
    </citation>
    <scope>NUCLEOTIDE SEQUENCE [LARGE SCALE GENOMIC DNA]</scope>
    <source>
        <strain evidence="6 7">NCTC10742</strain>
    </source>
</reference>
<keyword evidence="2" id="KW-0378">Hydrolase</keyword>
<dbReference type="InterPro" id="IPR013736">
    <property type="entry name" value="Xaa-Pro_dipept_C"/>
</dbReference>
<dbReference type="Gene3D" id="3.40.50.1820">
    <property type="entry name" value="alpha/beta hydrolase"/>
    <property type="match status" value="2"/>
</dbReference>
<evidence type="ECO:0000313" key="7">
    <source>
        <dbReference type="Proteomes" id="UP000254291"/>
    </source>
</evidence>
<dbReference type="InterPro" id="IPR050261">
    <property type="entry name" value="FrsA_esterase"/>
</dbReference>
<feature type="compositionally biased region" description="Polar residues" evidence="3">
    <location>
        <begin position="43"/>
        <end position="60"/>
    </location>
</feature>
<keyword evidence="4" id="KW-0732">Signal</keyword>
<feature type="compositionally biased region" description="Low complexity" evidence="3">
    <location>
        <begin position="141"/>
        <end position="166"/>
    </location>
</feature>
<evidence type="ECO:0000256" key="3">
    <source>
        <dbReference type="SAM" id="MobiDB-lite"/>
    </source>
</evidence>
<dbReference type="Pfam" id="PF02129">
    <property type="entry name" value="Peptidase_S15"/>
    <property type="match status" value="1"/>
</dbReference>
<dbReference type="PANTHER" id="PTHR22946">
    <property type="entry name" value="DIENELACTONE HYDROLASE DOMAIN-CONTAINING PROTEIN-RELATED"/>
    <property type="match status" value="1"/>
</dbReference>
<evidence type="ECO:0000313" key="6">
    <source>
        <dbReference type="EMBL" id="STZ41743.1"/>
    </source>
</evidence>
<dbReference type="AlphaFoldDB" id="A0A378SG75"/>
<evidence type="ECO:0000259" key="5">
    <source>
        <dbReference type="SMART" id="SM00939"/>
    </source>
</evidence>
<feature type="compositionally biased region" description="Acidic residues" evidence="3">
    <location>
        <begin position="114"/>
        <end position="140"/>
    </location>
</feature>
<gene>
    <name evidence="6" type="ORF">NCTC10742_00950</name>
</gene>
<dbReference type="EMBL" id="UGQM01000001">
    <property type="protein sequence ID" value="STZ41743.1"/>
    <property type="molecule type" value="Genomic_DNA"/>
</dbReference>
<feature type="compositionally biased region" description="Acidic residues" evidence="3">
    <location>
        <begin position="85"/>
        <end position="100"/>
    </location>
</feature>
<sequence>MGAASFVGRIGGLAVALGVGAAVVAGAGSAYADDDGGSETKDAPTSSATSPGESTASMSGARTPGKPQVARGERTAGTTPSVPSGDDEDASADVSNEPDDAPGRGSANKRGEPADEADEATEADEVDAPVDAAADAEEPAAPEGLQAPAADEPVAAPVPTEVAPSVPQKPPAPTEPSAPPAQTVTAQFVDEPAGGAEPGEDSGDPALPALAALFSSVLSAGREATNESPTAVGAQVATSLAESGSAQYPIPTGVTVEEWTPPLEWLQRIPVLGPLLVTPIVGFIHVLPLVGDIIHPVVGFPIDHRAPAGTPQARNYRVTSFDGTRIFVNFMPAKGLQAGETAPTILNGPGLGLPGSTALELPVDSFLPDDVIGVGTLRQNGYNVVTWDPRGEWRSEGVMHLNSPDLEGRDMSHIISFLATLPEVALDAENDPRVGMTGASYGGGIQLATAAIDHRVDALVPTIAWNNLVDVLFPRDAVNSSWGTILPAVLALTFAREHPRIFPVAIQGVLFGLAQQSDIDLVNSLSFGDQIKDITAPTLLIQGTVDTLFTLDQAHRNALDLIDAGTTTKVIWYCGGHGACLSDVNDGEFVIERTLSWLDRYVKGNENADTGAQFEWVDQNGLWHSDDSYPAASGTPIVVTREEDSRVMPIIPALFGSGPNPLIITRGLIAALLGLPSAAAAYNAVNLQVPDATELTHVVGAPQVTMTYSGEGTAEHVYAQIVDEETGLVLGNHATPIPVTLDGTTRTATFSLEPVAHTLRPGQSVTVQIVTSTAKFINYYSWGAITVEELTVELPTRIPAGAGASREPLAVA</sequence>
<accession>A0A378SG75</accession>
<dbReference type="InterPro" id="IPR000383">
    <property type="entry name" value="Xaa-Pro-like_dom"/>
</dbReference>
<dbReference type="GO" id="GO:0008239">
    <property type="term" value="F:dipeptidyl-peptidase activity"/>
    <property type="evidence" value="ECO:0007669"/>
    <property type="project" value="InterPro"/>
</dbReference>
<organism evidence="6 7">
    <name type="scientific">Mycolicibacterium gilvum</name>
    <dbReference type="NCBI Taxonomy" id="1804"/>
    <lineage>
        <taxon>Bacteria</taxon>
        <taxon>Bacillati</taxon>
        <taxon>Actinomycetota</taxon>
        <taxon>Actinomycetes</taxon>
        <taxon>Mycobacteriales</taxon>
        <taxon>Mycobacteriaceae</taxon>
        <taxon>Mycolicibacterium</taxon>
    </lineage>
</organism>
<feature type="region of interest" description="Disordered" evidence="3">
    <location>
        <begin position="29"/>
        <end position="181"/>
    </location>
</feature>
<dbReference type="SMART" id="SM00939">
    <property type="entry name" value="PepX_C"/>
    <property type="match status" value="1"/>
</dbReference>
<feature type="chain" id="PRO_5016764620" evidence="4">
    <location>
        <begin position="33"/>
        <end position="812"/>
    </location>
</feature>
<protein>
    <submittedName>
        <fullName evidence="6">X-Pro dipeptidyl-peptidase (S15 family)</fullName>
    </submittedName>
</protein>
<comment type="similarity">
    <text evidence="1">Belongs to the AB hydrolase superfamily.</text>
</comment>
<name>A0A378SG75_9MYCO</name>
<evidence type="ECO:0000256" key="4">
    <source>
        <dbReference type="SAM" id="SignalP"/>
    </source>
</evidence>
<dbReference type="SUPFAM" id="SSF53474">
    <property type="entry name" value="alpha/beta-Hydrolases"/>
    <property type="match status" value="1"/>
</dbReference>
<feature type="signal peptide" evidence="4">
    <location>
        <begin position="1"/>
        <end position="32"/>
    </location>
</feature>